<protein>
    <submittedName>
        <fullName evidence="1">Uncharacterized protein</fullName>
    </submittedName>
</protein>
<organism evidence="1 2">
    <name type="scientific">Puniceibacterium sediminis</name>
    <dbReference type="NCBI Taxonomy" id="1608407"/>
    <lineage>
        <taxon>Bacteria</taxon>
        <taxon>Pseudomonadati</taxon>
        <taxon>Pseudomonadota</taxon>
        <taxon>Alphaproteobacteria</taxon>
        <taxon>Rhodobacterales</taxon>
        <taxon>Paracoccaceae</taxon>
        <taxon>Puniceibacterium</taxon>
    </lineage>
</organism>
<dbReference type="Proteomes" id="UP000198417">
    <property type="component" value="Unassembled WGS sequence"/>
</dbReference>
<sequence>MKRTGPEVAVLDEYSQDLSPPSVFSLRAKLQATMKSQRRQHGGSPLGPCRRLLPRRSFRTMLSRMFPATRRSGLLFLSSGALRARHCPLAIAGHIHATIPGLQLVPCAQANGMFATSLPLVPCSPVLSADCFAIACRAAENLRLSEAVCRQSFARACFGRLYIRLMDLRGQVTKLCKRQRAEISSGP</sequence>
<proteinExistence type="predicted"/>
<dbReference type="EMBL" id="FZNN01000008">
    <property type="protein sequence ID" value="SNR52417.1"/>
    <property type="molecule type" value="Genomic_DNA"/>
</dbReference>
<evidence type="ECO:0000313" key="2">
    <source>
        <dbReference type="Proteomes" id="UP000198417"/>
    </source>
</evidence>
<dbReference type="AlphaFoldDB" id="A0A238X0R5"/>
<accession>A0A238X0R5</accession>
<name>A0A238X0R5_9RHOB</name>
<gene>
    <name evidence="1" type="ORF">SAMN06265370_108156</name>
</gene>
<keyword evidence="2" id="KW-1185">Reference proteome</keyword>
<reference evidence="1 2" key="1">
    <citation type="submission" date="2017-06" db="EMBL/GenBank/DDBJ databases">
        <authorList>
            <person name="Kim H.J."/>
            <person name="Triplett B.A."/>
        </authorList>
    </citation>
    <scope>NUCLEOTIDE SEQUENCE [LARGE SCALE GENOMIC DNA]</scope>
    <source>
        <strain evidence="1 2">DSM 29052</strain>
    </source>
</reference>
<evidence type="ECO:0000313" key="1">
    <source>
        <dbReference type="EMBL" id="SNR52417.1"/>
    </source>
</evidence>